<evidence type="ECO:0000256" key="9">
    <source>
        <dbReference type="ARBA" id="ARBA00023173"/>
    </source>
</evidence>
<keyword evidence="15" id="KW-1185">Reference proteome</keyword>
<evidence type="ECO:0000256" key="12">
    <source>
        <dbReference type="ARBA" id="ARBA00023303"/>
    </source>
</evidence>
<keyword evidence="12" id="KW-0407">Ion channel</keyword>
<dbReference type="GO" id="GO:0005254">
    <property type="term" value="F:chloride channel activity"/>
    <property type="evidence" value="ECO:0007669"/>
    <property type="project" value="UniProtKB-KW"/>
</dbReference>
<keyword evidence="9" id="KW-0869">Chloride channel</keyword>
<dbReference type="Pfam" id="PF04906">
    <property type="entry name" value="Tweety"/>
    <property type="match status" value="1"/>
</dbReference>
<dbReference type="EMBL" id="JBEHCU010006675">
    <property type="protein sequence ID" value="KAL1396549.1"/>
    <property type="molecule type" value="Genomic_DNA"/>
</dbReference>
<evidence type="ECO:0000256" key="13">
    <source>
        <dbReference type="SAM" id="MobiDB-lite"/>
    </source>
</evidence>
<reference evidence="14 15" key="1">
    <citation type="submission" date="2024-05" db="EMBL/GenBank/DDBJ databases">
        <title>Culex pipiens pipiens assembly and annotation.</title>
        <authorList>
            <person name="Alout H."/>
            <person name="Durand T."/>
        </authorList>
    </citation>
    <scope>NUCLEOTIDE SEQUENCE [LARGE SCALE GENOMIC DNA]</scope>
    <source>
        <strain evidence="14">HA-2024</strain>
        <tissue evidence="14">Whole body</tissue>
    </source>
</reference>
<evidence type="ECO:0000256" key="7">
    <source>
        <dbReference type="ARBA" id="ARBA00023065"/>
    </source>
</evidence>
<comment type="caution">
    <text evidence="14">The sequence shown here is derived from an EMBL/GenBank/DDBJ whole genome shotgun (WGS) entry which is preliminary data.</text>
</comment>
<keyword evidence="7" id="KW-0406">Ion transport</keyword>
<dbReference type="GO" id="GO:0005886">
    <property type="term" value="C:plasma membrane"/>
    <property type="evidence" value="ECO:0007669"/>
    <property type="project" value="UniProtKB-SubCell"/>
</dbReference>
<evidence type="ECO:0000256" key="10">
    <source>
        <dbReference type="ARBA" id="ARBA00023180"/>
    </source>
</evidence>
<keyword evidence="11" id="KW-0868">Chloride</keyword>
<evidence type="ECO:0000256" key="4">
    <source>
        <dbReference type="ARBA" id="ARBA00022475"/>
    </source>
</evidence>
<evidence type="ECO:0000313" key="15">
    <source>
        <dbReference type="Proteomes" id="UP001562425"/>
    </source>
</evidence>
<protein>
    <submittedName>
        <fullName evidence="14">Uncharacterized protein</fullName>
    </submittedName>
</protein>
<evidence type="ECO:0000256" key="11">
    <source>
        <dbReference type="ARBA" id="ARBA00023214"/>
    </source>
</evidence>
<comment type="similarity">
    <text evidence="2">Belongs to the tweety family.</text>
</comment>
<feature type="region of interest" description="Disordered" evidence="13">
    <location>
        <begin position="32"/>
        <end position="52"/>
    </location>
</feature>
<evidence type="ECO:0000256" key="8">
    <source>
        <dbReference type="ARBA" id="ARBA00023136"/>
    </source>
</evidence>
<accession>A0ABD1DA52</accession>
<proteinExistence type="inferred from homology"/>
<keyword evidence="8" id="KW-0472">Membrane</keyword>
<evidence type="ECO:0000256" key="6">
    <source>
        <dbReference type="ARBA" id="ARBA00022989"/>
    </source>
</evidence>
<keyword evidence="10" id="KW-0325">Glycoprotein</keyword>
<evidence type="ECO:0000256" key="5">
    <source>
        <dbReference type="ARBA" id="ARBA00022692"/>
    </source>
</evidence>
<dbReference type="Proteomes" id="UP001562425">
    <property type="component" value="Unassembled WGS sequence"/>
</dbReference>
<evidence type="ECO:0000256" key="1">
    <source>
        <dbReference type="ARBA" id="ARBA00004651"/>
    </source>
</evidence>
<keyword evidence="5" id="KW-0812">Transmembrane</keyword>
<dbReference type="InterPro" id="IPR006990">
    <property type="entry name" value="Tweety"/>
</dbReference>
<organism evidence="14 15">
    <name type="scientific">Culex pipiens pipiens</name>
    <name type="common">Northern house mosquito</name>
    <dbReference type="NCBI Taxonomy" id="38569"/>
    <lineage>
        <taxon>Eukaryota</taxon>
        <taxon>Metazoa</taxon>
        <taxon>Ecdysozoa</taxon>
        <taxon>Arthropoda</taxon>
        <taxon>Hexapoda</taxon>
        <taxon>Insecta</taxon>
        <taxon>Pterygota</taxon>
        <taxon>Neoptera</taxon>
        <taxon>Endopterygota</taxon>
        <taxon>Diptera</taxon>
        <taxon>Nematocera</taxon>
        <taxon>Culicoidea</taxon>
        <taxon>Culicidae</taxon>
        <taxon>Culicinae</taxon>
        <taxon>Culicini</taxon>
        <taxon>Culex</taxon>
        <taxon>Culex</taxon>
    </lineage>
</organism>
<keyword evidence="4" id="KW-1003">Cell membrane</keyword>
<sequence length="128" mass="14571">MMQKQVEVLNGSYSVLLWPSRRENVFACVSRTSSKSQNAPAADSKLNSRRNRKKRSCECLFQHPPPETGSAYCCACQRRRRSLGTMEQPATPFLVELLHSVPHINITLHRVNDTFNPSSTVYIESLYL</sequence>
<evidence type="ECO:0000256" key="3">
    <source>
        <dbReference type="ARBA" id="ARBA00022448"/>
    </source>
</evidence>
<dbReference type="AlphaFoldDB" id="A0ABD1DA52"/>
<gene>
    <name evidence="14" type="ORF">pipiens_010452</name>
</gene>
<name>A0ABD1DA52_CULPP</name>
<comment type="subcellular location">
    <subcellularLocation>
        <location evidence="1">Cell membrane</location>
        <topology evidence="1">Multi-pass membrane protein</topology>
    </subcellularLocation>
</comment>
<keyword evidence="6" id="KW-1133">Transmembrane helix</keyword>
<dbReference type="GO" id="GO:0034707">
    <property type="term" value="C:chloride channel complex"/>
    <property type="evidence" value="ECO:0007669"/>
    <property type="project" value="UniProtKB-KW"/>
</dbReference>
<evidence type="ECO:0000313" key="14">
    <source>
        <dbReference type="EMBL" id="KAL1396549.1"/>
    </source>
</evidence>
<evidence type="ECO:0000256" key="2">
    <source>
        <dbReference type="ARBA" id="ARBA00009849"/>
    </source>
</evidence>
<keyword evidence="3" id="KW-0813">Transport</keyword>